<dbReference type="PANTHER" id="PTHR43646">
    <property type="entry name" value="GLYCOSYLTRANSFERASE"/>
    <property type="match status" value="1"/>
</dbReference>
<dbReference type="InterPro" id="IPR029044">
    <property type="entry name" value="Nucleotide-diphossugar_trans"/>
</dbReference>
<keyword evidence="2" id="KW-1003">Cell membrane</keyword>
<dbReference type="EMBL" id="CAEZSR010000037">
    <property type="protein sequence ID" value="CAB4554256.1"/>
    <property type="molecule type" value="Genomic_DNA"/>
</dbReference>
<keyword evidence="4" id="KW-0808">Transferase</keyword>
<accession>A0A6J6CSY4</accession>
<proteinExistence type="predicted"/>
<organism evidence="7">
    <name type="scientific">freshwater metagenome</name>
    <dbReference type="NCBI Taxonomy" id="449393"/>
    <lineage>
        <taxon>unclassified sequences</taxon>
        <taxon>metagenomes</taxon>
        <taxon>ecological metagenomes</taxon>
    </lineage>
</organism>
<comment type="subcellular location">
    <subcellularLocation>
        <location evidence="1">Cell membrane</location>
    </subcellularLocation>
</comment>
<dbReference type="AlphaFoldDB" id="A0A6J6CSY4"/>
<dbReference type="GO" id="GO:0016757">
    <property type="term" value="F:glycosyltransferase activity"/>
    <property type="evidence" value="ECO:0007669"/>
    <property type="project" value="UniProtKB-KW"/>
</dbReference>
<evidence type="ECO:0000256" key="2">
    <source>
        <dbReference type="ARBA" id="ARBA00022475"/>
    </source>
</evidence>
<evidence type="ECO:0000256" key="5">
    <source>
        <dbReference type="ARBA" id="ARBA00023136"/>
    </source>
</evidence>
<keyword evidence="3" id="KW-0328">Glycosyltransferase</keyword>
<gene>
    <name evidence="7" type="ORF">UFOPK1493_01301</name>
</gene>
<dbReference type="GO" id="GO:0005886">
    <property type="term" value="C:plasma membrane"/>
    <property type="evidence" value="ECO:0007669"/>
    <property type="project" value="UniProtKB-SubCell"/>
</dbReference>
<evidence type="ECO:0000256" key="1">
    <source>
        <dbReference type="ARBA" id="ARBA00004236"/>
    </source>
</evidence>
<evidence type="ECO:0000259" key="6">
    <source>
        <dbReference type="Pfam" id="PF00535"/>
    </source>
</evidence>
<evidence type="ECO:0000313" key="7">
    <source>
        <dbReference type="EMBL" id="CAB4554256.1"/>
    </source>
</evidence>
<feature type="domain" description="Glycosyltransferase 2-like" evidence="6">
    <location>
        <begin position="9"/>
        <end position="102"/>
    </location>
</feature>
<evidence type="ECO:0000256" key="4">
    <source>
        <dbReference type="ARBA" id="ARBA00022679"/>
    </source>
</evidence>
<dbReference type="SUPFAM" id="SSF53448">
    <property type="entry name" value="Nucleotide-diphospho-sugar transferases"/>
    <property type="match status" value="1"/>
</dbReference>
<dbReference type="PANTHER" id="PTHR43646:SF2">
    <property type="entry name" value="GLYCOSYLTRANSFERASE 2-LIKE DOMAIN-CONTAINING PROTEIN"/>
    <property type="match status" value="1"/>
</dbReference>
<evidence type="ECO:0000256" key="3">
    <source>
        <dbReference type="ARBA" id="ARBA00022676"/>
    </source>
</evidence>
<protein>
    <submittedName>
        <fullName evidence="7">Unannotated protein</fullName>
    </submittedName>
</protein>
<dbReference type="Gene3D" id="3.90.550.10">
    <property type="entry name" value="Spore Coat Polysaccharide Biosynthesis Protein SpsA, Chain A"/>
    <property type="match status" value="1"/>
</dbReference>
<keyword evidence="5" id="KW-0472">Membrane</keyword>
<name>A0A6J6CSY4_9ZZZZ</name>
<sequence>MTAGAPVCSVVVPAYNEAAGIARMLDHLYADGHARDADVVVVCNGCTDGTADRARATGHPVRVIELEQAGKPGAIRAGEAAAATLPRLYLDADIVTTGAAVVAVASALANGAIAARAPARFDLTGCSWVVRRFFAASGRLPGVQAELCGGGMYGLSAEARARFGAFPDLVADDLFVARVVSPSEVTIVDTTPTVLSPPRTLSALWKVRQRVVRGTREMSATQGADSTAGTTGRELLAQLKHPRHAIDVVVYASIVMGARLAVRLRRSTPRWERDDTSRTAA</sequence>
<dbReference type="InterPro" id="IPR001173">
    <property type="entry name" value="Glyco_trans_2-like"/>
</dbReference>
<reference evidence="7" key="1">
    <citation type="submission" date="2020-05" db="EMBL/GenBank/DDBJ databases">
        <authorList>
            <person name="Chiriac C."/>
            <person name="Salcher M."/>
            <person name="Ghai R."/>
            <person name="Kavagutti S V."/>
        </authorList>
    </citation>
    <scope>NUCLEOTIDE SEQUENCE</scope>
</reference>
<dbReference type="Pfam" id="PF00535">
    <property type="entry name" value="Glycos_transf_2"/>
    <property type="match status" value="1"/>
</dbReference>